<accession>A0AAD4EQQ9</accession>
<gene>
    <name evidence="1" type="ORF">NEMBOFW57_008145</name>
</gene>
<organism evidence="1 2">
    <name type="scientific">Staphylotrichum longicolle</name>
    <dbReference type="NCBI Taxonomy" id="669026"/>
    <lineage>
        <taxon>Eukaryota</taxon>
        <taxon>Fungi</taxon>
        <taxon>Dikarya</taxon>
        <taxon>Ascomycota</taxon>
        <taxon>Pezizomycotina</taxon>
        <taxon>Sordariomycetes</taxon>
        <taxon>Sordariomycetidae</taxon>
        <taxon>Sordariales</taxon>
        <taxon>Chaetomiaceae</taxon>
        <taxon>Staphylotrichum</taxon>
    </lineage>
</organism>
<dbReference type="AlphaFoldDB" id="A0AAD4EQQ9"/>
<proteinExistence type="predicted"/>
<evidence type="ECO:0000313" key="2">
    <source>
        <dbReference type="Proteomes" id="UP001197093"/>
    </source>
</evidence>
<protein>
    <submittedName>
        <fullName evidence="1">Uncharacterized protein</fullName>
    </submittedName>
</protein>
<reference evidence="1" key="1">
    <citation type="submission" date="2023-02" db="EMBL/GenBank/DDBJ databases">
        <authorList>
            <person name="Palmer J.M."/>
        </authorList>
    </citation>
    <scope>NUCLEOTIDE SEQUENCE</scope>
    <source>
        <strain evidence="1">FW57</strain>
    </source>
</reference>
<sequence>MPLHGSANQRYPAISILRVDGRALVEELPHNCVMPFSAARTSAIRPYLSFASTAAPLSRSCRNCVMPLLGSANQRCPAPTILRVDGRTLVEELPHNSLIPLLGSANQQYPAIFILRIDSHALVEELPHNCLMPLHDSANQRCPAIFILRIDSRALVEELPHNCLMPLPRYI</sequence>
<keyword evidence="2" id="KW-1185">Reference proteome</keyword>
<dbReference type="EMBL" id="JAHCVI010000004">
    <property type="protein sequence ID" value="KAG7285851.1"/>
    <property type="molecule type" value="Genomic_DNA"/>
</dbReference>
<evidence type="ECO:0000313" key="1">
    <source>
        <dbReference type="EMBL" id="KAG7285851.1"/>
    </source>
</evidence>
<name>A0AAD4EQQ9_9PEZI</name>
<dbReference type="Proteomes" id="UP001197093">
    <property type="component" value="Unassembled WGS sequence"/>
</dbReference>
<comment type="caution">
    <text evidence="1">The sequence shown here is derived from an EMBL/GenBank/DDBJ whole genome shotgun (WGS) entry which is preliminary data.</text>
</comment>